<dbReference type="OMA" id="LIPPVHF"/>
<accession>A1CCF1</accession>
<organism evidence="1 2">
    <name type="scientific">Aspergillus clavatus (strain ATCC 1007 / CBS 513.65 / DSM 816 / NCTC 3887 / NRRL 1 / QM 1276 / 107)</name>
    <dbReference type="NCBI Taxonomy" id="344612"/>
    <lineage>
        <taxon>Eukaryota</taxon>
        <taxon>Fungi</taxon>
        <taxon>Dikarya</taxon>
        <taxon>Ascomycota</taxon>
        <taxon>Pezizomycotina</taxon>
        <taxon>Eurotiomycetes</taxon>
        <taxon>Eurotiomycetidae</taxon>
        <taxon>Eurotiales</taxon>
        <taxon>Aspergillaceae</taxon>
        <taxon>Aspergillus</taxon>
        <taxon>Aspergillus subgen. Fumigati</taxon>
    </lineage>
</organism>
<dbReference type="AlphaFoldDB" id="A1CCF1"/>
<evidence type="ECO:0000313" key="1">
    <source>
        <dbReference type="EMBL" id="EAW12208.1"/>
    </source>
</evidence>
<sequence length="339" mass="39674">MKRNIFFYITLISSSKSKTKMMLKATDEVVSKCAGIITNIQSIRYPALTRLPVCDPTMSYVAYNPNSQELSYEEISSIGASCAAKISQHFDNHNIPNLLWGRLALGLVGEWTKDPDVEFIIPDEKIEKAADLLTARDGWERCTSTECPQMKYRHRQVPHIHIHMPDEGEQSVPWWTIICLHKKSELVWWMDDLKVKHISPDDKVLTISHGWSVSWNDKYPVAILQPSALVKALLLLLCRDWRHPHYWDIEWKRMLEGLMDGYNYHDLRPKYQTCWTKVYNHYRQNDVLPWQPILDLRAILRKKRRLPPPFIVPGFEAPRRPSDEMLRVGELNFQLVNLD</sequence>
<dbReference type="Proteomes" id="UP000006701">
    <property type="component" value="Unassembled WGS sequence"/>
</dbReference>
<keyword evidence="2" id="KW-1185">Reference proteome</keyword>
<name>A1CCF1_ASPCL</name>
<dbReference type="RefSeq" id="XP_001273634.1">
    <property type="nucleotide sequence ID" value="XM_001273633.1"/>
</dbReference>
<dbReference type="EMBL" id="DS027050">
    <property type="protein sequence ID" value="EAW12208.1"/>
    <property type="molecule type" value="Genomic_DNA"/>
</dbReference>
<protein>
    <submittedName>
        <fullName evidence="1">Uncharacterized protein</fullName>
    </submittedName>
</protein>
<dbReference type="KEGG" id="act:ACLA_061700"/>
<dbReference type="VEuPathDB" id="FungiDB:ACLA_061700"/>
<gene>
    <name evidence="1" type="ORF">ACLA_061700</name>
</gene>
<reference evidence="1 2" key="1">
    <citation type="journal article" date="2008" name="PLoS Genet.">
        <title>Genomic islands in the pathogenic filamentous fungus Aspergillus fumigatus.</title>
        <authorList>
            <person name="Fedorova N.D."/>
            <person name="Khaldi N."/>
            <person name="Joardar V.S."/>
            <person name="Maiti R."/>
            <person name="Amedeo P."/>
            <person name="Anderson M.J."/>
            <person name="Crabtree J."/>
            <person name="Silva J.C."/>
            <person name="Badger J.H."/>
            <person name="Albarraq A."/>
            <person name="Angiuoli S."/>
            <person name="Bussey H."/>
            <person name="Bowyer P."/>
            <person name="Cotty P.J."/>
            <person name="Dyer P.S."/>
            <person name="Egan A."/>
            <person name="Galens K."/>
            <person name="Fraser-Liggett C.M."/>
            <person name="Haas B.J."/>
            <person name="Inman J.M."/>
            <person name="Kent R."/>
            <person name="Lemieux S."/>
            <person name="Malavazi I."/>
            <person name="Orvis J."/>
            <person name="Roemer T."/>
            <person name="Ronning C.M."/>
            <person name="Sundaram J.P."/>
            <person name="Sutton G."/>
            <person name="Turner G."/>
            <person name="Venter J.C."/>
            <person name="White O.R."/>
            <person name="Whitty B.R."/>
            <person name="Youngman P."/>
            <person name="Wolfe K.H."/>
            <person name="Goldman G.H."/>
            <person name="Wortman J.R."/>
            <person name="Jiang B."/>
            <person name="Denning D.W."/>
            <person name="Nierman W.C."/>
        </authorList>
    </citation>
    <scope>NUCLEOTIDE SEQUENCE [LARGE SCALE GENOMIC DNA]</scope>
    <source>
        <strain evidence="2">ATCC 1007 / CBS 513.65 / DSM 816 / NCTC 3887 / NRRL 1</strain>
    </source>
</reference>
<dbReference type="HOGENOM" id="CLU_818816_0_0_1"/>
<dbReference type="OrthoDB" id="4499271at2759"/>
<evidence type="ECO:0000313" key="2">
    <source>
        <dbReference type="Proteomes" id="UP000006701"/>
    </source>
</evidence>
<dbReference type="GeneID" id="4705837"/>
<proteinExistence type="predicted"/>